<comment type="caution">
    <text evidence="11">The sequence shown here is derived from an EMBL/GenBank/DDBJ whole genome shotgun (WGS) entry which is preliminary data.</text>
</comment>
<organism evidence="11 12">
    <name type="scientific">Halomonas urmiana</name>
    <dbReference type="NCBI Taxonomy" id="490901"/>
    <lineage>
        <taxon>Bacteria</taxon>
        <taxon>Pseudomonadati</taxon>
        <taxon>Pseudomonadota</taxon>
        <taxon>Gammaproteobacteria</taxon>
        <taxon>Oceanospirillales</taxon>
        <taxon>Halomonadaceae</taxon>
        <taxon>Halomonas</taxon>
    </lineage>
</organism>
<dbReference type="Pfam" id="PF13411">
    <property type="entry name" value="MerR_1"/>
    <property type="match status" value="1"/>
</dbReference>
<name>A0A5R8MQR1_9GAMM</name>
<dbReference type="PROSITE" id="PS50937">
    <property type="entry name" value="HTH_MERR_2"/>
    <property type="match status" value="1"/>
</dbReference>
<dbReference type="CDD" id="cd00371">
    <property type="entry name" value="HMA"/>
    <property type="match status" value="1"/>
</dbReference>
<evidence type="ECO:0000256" key="2">
    <source>
        <dbReference type="ARBA" id="ARBA00022466"/>
    </source>
</evidence>
<dbReference type="InterPro" id="IPR000551">
    <property type="entry name" value="MerR-type_HTH_dom"/>
</dbReference>
<comment type="function">
    <text evidence="8">Mediates the mercuric-dependent induction of mercury resistance operon. In the absence of mercury MerR represses transcription by binding tightly to the mer operator region; when mercury is present the dimeric complex binds a single ion and becomes a potent transcriptional activator, while remaining bound to the mer site.</text>
</comment>
<dbReference type="Proteomes" id="UP000306973">
    <property type="component" value="Unassembled WGS sequence"/>
</dbReference>
<sequence>MSDMTIGKVAEAVGVGVETIRFYERRGLIEQPPRPPAGGYRIYSDETMRRVQFIRRAQELGFSLREIAELLSLRTEHDSDAREVRQRATAKLQDVERRIERLQHIRRGLMTLLDRCPGEGPLRCCSIIDALEHDRVPNGETTQRKEPDMQTVRLTIEGMHCDGCAEIVRHVLEQQAGVKGCSVSHENGEAKVAVDTRQTSGERLAEAVRGAGYSTSLVTEAD</sequence>
<dbReference type="Pfam" id="PF00403">
    <property type="entry name" value="HMA"/>
    <property type="match status" value="1"/>
</dbReference>
<dbReference type="GO" id="GO:0003700">
    <property type="term" value="F:DNA-binding transcription factor activity"/>
    <property type="evidence" value="ECO:0007669"/>
    <property type="project" value="InterPro"/>
</dbReference>
<dbReference type="InterPro" id="IPR001802">
    <property type="entry name" value="MerP/CopZ"/>
</dbReference>
<dbReference type="PROSITE" id="PS50846">
    <property type="entry name" value="HMA_2"/>
    <property type="match status" value="1"/>
</dbReference>
<dbReference type="GO" id="GO:0046689">
    <property type="term" value="P:response to mercury ion"/>
    <property type="evidence" value="ECO:0007669"/>
    <property type="project" value="UniProtKB-KW"/>
</dbReference>
<dbReference type="OrthoDB" id="9808480at2"/>
<evidence type="ECO:0000256" key="4">
    <source>
        <dbReference type="ARBA" id="ARBA00022914"/>
    </source>
</evidence>
<keyword evidence="7" id="KW-0804">Transcription</keyword>
<dbReference type="SUPFAM" id="SSF46955">
    <property type="entry name" value="Putative DNA-binding domain"/>
    <property type="match status" value="1"/>
</dbReference>
<dbReference type="PRINTS" id="PR00040">
    <property type="entry name" value="HTHMERR"/>
</dbReference>
<evidence type="ECO:0000256" key="7">
    <source>
        <dbReference type="ARBA" id="ARBA00023163"/>
    </source>
</evidence>
<dbReference type="PANTHER" id="PTHR30204:SF94">
    <property type="entry name" value="HEAVY METAL-DEPENDENT TRANSCRIPTIONAL REGULATOR HI_0293-RELATED"/>
    <property type="match status" value="1"/>
</dbReference>
<proteinExistence type="predicted"/>
<reference evidence="11 12" key="1">
    <citation type="journal article" date="2007" name="Int. J. Syst. Evol. Microbiol.">
        <title>Halomonas saccharevitans sp. nov., Halomonas arcis sp. nov. and Halomonas subterranea sp. nov., halophilic bacteria isolated from hypersaline environments of China.</title>
        <authorList>
            <person name="Xu X.W."/>
            <person name="Wu Y.H."/>
            <person name="Zhou Z."/>
            <person name="Wang C.S."/>
            <person name="Zhou Y.G."/>
            <person name="Zhang H.B."/>
            <person name="Wang Y."/>
            <person name="Wu M."/>
        </authorList>
    </citation>
    <scope>NUCLEOTIDE SEQUENCE [LARGE SCALE GENOMIC DNA]</scope>
    <source>
        <strain evidence="11 12">TBZ3</strain>
    </source>
</reference>
<gene>
    <name evidence="11" type="ORF">FEI13_02200</name>
</gene>
<dbReference type="CDD" id="cd04783">
    <property type="entry name" value="HTH_MerR1"/>
    <property type="match status" value="1"/>
</dbReference>
<evidence type="ECO:0000313" key="12">
    <source>
        <dbReference type="Proteomes" id="UP000306973"/>
    </source>
</evidence>
<dbReference type="SUPFAM" id="SSF55008">
    <property type="entry name" value="HMA, heavy metal-associated domain"/>
    <property type="match status" value="1"/>
</dbReference>
<dbReference type="AlphaFoldDB" id="A0A5R8MQR1"/>
<keyword evidence="5" id="KW-0805">Transcription regulation</keyword>
<dbReference type="InterPro" id="IPR006121">
    <property type="entry name" value="HMA_dom"/>
</dbReference>
<feature type="domain" description="HMA" evidence="9">
    <location>
        <begin position="150"/>
        <end position="216"/>
    </location>
</feature>
<protein>
    <recommendedName>
        <fullName evidence="1">Mercuric resistance operon regulatory protein</fullName>
    </recommendedName>
</protein>
<dbReference type="InterPro" id="IPR036163">
    <property type="entry name" value="HMA_dom_sf"/>
</dbReference>
<evidence type="ECO:0000259" key="10">
    <source>
        <dbReference type="PROSITE" id="PS50937"/>
    </source>
</evidence>
<keyword evidence="12" id="KW-1185">Reference proteome</keyword>
<accession>A0A5R8MQR1</accession>
<keyword evidence="2" id="KW-0475">Mercuric resistance</keyword>
<dbReference type="EMBL" id="VBUI01000002">
    <property type="protein sequence ID" value="TLF53428.1"/>
    <property type="molecule type" value="Genomic_DNA"/>
</dbReference>
<dbReference type="FunFam" id="3.30.70.100:FF:000001">
    <property type="entry name" value="ATPase copper transporting beta"/>
    <property type="match status" value="1"/>
</dbReference>
<dbReference type="PANTHER" id="PTHR30204">
    <property type="entry name" value="REDOX-CYCLING DRUG-SENSING TRANSCRIPTIONAL ACTIVATOR SOXR"/>
    <property type="match status" value="1"/>
</dbReference>
<keyword evidence="3" id="KW-0479">Metal-binding</keyword>
<dbReference type="InterPro" id="IPR011794">
    <property type="entry name" value="MerR"/>
</dbReference>
<dbReference type="GO" id="GO:0045340">
    <property type="term" value="F:mercury ion binding"/>
    <property type="evidence" value="ECO:0007669"/>
    <property type="project" value="InterPro"/>
</dbReference>
<evidence type="ECO:0000256" key="3">
    <source>
        <dbReference type="ARBA" id="ARBA00022723"/>
    </source>
</evidence>
<dbReference type="GO" id="GO:0003677">
    <property type="term" value="F:DNA binding"/>
    <property type="evidence" value="ECO:0007669"/>
    <property type="project" value="UniProtKB-KW"/>
</dbReference>
<dbReference type="InterPro" id="IPR009061">
    <property type="entry name" value="DNA-bd_dom_put_sf"/>
</dbReference>
<feature type="domain" description="HTH merR-type" evidence="10">
    <location>
        <begin position="1"/>
        <end position="73"/>
    </location>
</feature>
<evidence type="ECO:0000259" key="9">
    <source>
        <dbReference type="PROSITE" id="PS50846"/>
    </source>
</evidence>
<evidence type="ECO:0000256" key="8">
    <source>
        <dbReference type="ARBA" id="ARBA00024874"/>
    </source>
</evidence>
<evidence type="ECO:0000256" key="6">
    <source>
        <dbReference type="ARBA" id="ARBA00023125"/>
    </source>
</evidence>
<keyword evidence="4" id="KW-0476">Mercury</keyword>
<dbReference type="Gene3D" id="1.10.1660.10">
    <property type="match status" value="1"/>
</dbReference>
<keyword evidence="6" id="KW-0238">DNA-binding</keyword>
<dbReference type="SMART" id="SM00422">
    <property type="entry name" value="HTH_MERR"/>
    <property type="match status" value="1"/>
</dbReference>
<dbReference type="InterPro" id="IPR047057">
    <property type="entry name" value="MerR_fam"/>
</dbReference>
<dbReference type="Gene3D" id="3.30.70.100">
    <property type="match status" value="1"/>
</dbReference>
<dbReference type="RefSeq" id="WP_138179096.1">
    <property type="nucleotide sequence ID" value="NZ_VBUI01000002.1"/>
</dbReference>
<evidence type="ECO:0000256" key="5">
    <source>
        <dbReference type="ARBA" id="ARBA00023015"/>
    </source>
</evidence>
<evidence type="ECO:0000256" key="1">
    <source>
        <dbReference type="ARBA" id="ARBA00017146"/>
    </source>
</evidence>
<dbReference type="PRINTS" id="PR00946">
    <property type="entry name" value="HGSCAVENGER"/>
</dbReference>
<evidence type="ECO:0000313" key="11">
    <source>
        <dbReference type="EMBL" id="TLF53428.1"/>
    </source>
</evidence>